<keyword evidence="9" id="KW-0479">Metal-binding</keyword>
<dbReference type="PANTHER" id="PTHR16079">
    <property type="entry name" value="UBIQUITIN LIGASE PROTEIN CHFR"/>
    <property type="match status" value="1"/>
</dbReference>
<dbReference type="PROSITE" id="PS00518">
    <property type="entry name" value="ZF_RING_1"/>
    <property type="match status" value="1"/>
</dbReference>
<comment type="similarity">
    <text evidence="4">Belongs to the CHFR family.</text>
</comment>
<feature type="compositionally biased region" description="Acidic residues" evidence="19">
    <location>
        <begin position="340"/>
        <end position="365"/>
    </location>
</feature>
<dbReference type="SMART" id="SM00240">
    <property type="entry name" value="FHA"/>
    <property type="match status" value="1"/>
</dbReference>
<evidence type="ECO:0000256" key="10">
    <source>
        <dbReference type="ARBA" id="ARBA00022771"/>
    </source>
</evidence>
<keyword evidence="11" id="KW-0498">Mitosis</keyword>
<evidence type="ECO:0000313" key="23">
    <source>
        <dbReference type="Proteomes" id="UP000011083"/>
    </source>
</evidence>
<proteinExistence type="inferred from homology"/>
<evidence type="ECO:0000256" key="15">
    <source>
        <dbReference type="ARBA" id="ARBA00023306"/>
    </source>
</evidence>
<dbReference type="GeneID" id="14914924"/>
<dbReference type="Pfam" id="PF17979">
    <property type="entry name" value="zf-CRD"/>
    <property type="match status" value="1"/>
</dbReference>
<keyword evidence="13" id="KW-0862">Zinc</keyword>
<evidence type="ECO:0000256" key="5">
    <source>
        <dbReference type="ARBA" id="ARBA00012483"/>
    </source>
</evidence>
<comment type="pathway">
    <text evidence="3">Protein modification; protein ubiquitination.</text>
</comment>
<dbReference type="OMA" id="SNYWFPG"/>
<dbReference type="SUPFAM" id="SSF57850">
    <property type="entry name" value="RING/U-box"/>
    <property type="match status" value="1"/>
</dbReference>
<dbReference type="EC" id="2.3.2.27" evidence="5"/>
<dbReference type="SUPFAM" id="SSF49879">
    <property type="entry name" value="SMAD/FHA domain"/>
    <property type="match status" value="1"/>
</dbReference>
<evidence type="ECO:0000256" key="14">
    <source>
        <dbReference type="ARBA" id="ARBA00023242"/>
    </source>
</evidence>
<evidence type="ECO:0000256" key="8">
    <source>
        <dbReference type="ARBA" id="ARBA00022679"/>
    </source>
</evidence>
<dbReference type="InterPro" id="IPR008984">
    <property type="entry name" value="SMAD_FHA_dom_sf"/>
</dbReference>
<keyword evidence="15" id="KW-0131">Cell cycle</keyword>
<feature type="compositionally biased region" description="Gly residues" evidence="19">
    <location>
        <begin position="183"/>
        <end position="193"/>
    </location>
</feature>
<dbReference type="STRING" id="1257118.L8GML7"/>
<name>L8GML7_ACACF</name>
<dbReference type="Gene3D" id="3.30.40.10">
    <property type="entry name" value="Zinc/RING finger domain, C3HC4 (zinc finger)"/>
    <property type="match status" value="1"/>
</dbReference>
<dbReference type="SMART" id="SM00184">
    <property type="entry name" value="RING"/>
    <property type="match status" value="1"/>
</dbReference>
<sequence length="553" mass="60629">MEVVELAPDQPPLLLGRSPDCDPRCRFGDKRISARHCRLYRERDASAGHYVVVLEDLSSNGTFVNGTKVVGKGKRRHLSSGDEIALTNLAVRGVPGEDRVCYLFQAVPPPPPRRAAQDDDKEEEEEASTQEIVADEDPVPLAASTAHAHASTTTTTTTTTATATSAVAGGGTDADAAAAAATAGGGGGGGGGSPPSAATKRKKEDEAAEREEDDESERDKKKLRKIEETYEDNMVCGICQELLYKCVALFPCMHNFCACCYSEWRERGNSQCPQCRTHVQGLSKNHTICAIIESYIEANPEKARDPEELKEMDARSKLTDEMLRRVITYKGGKKAKSSYDDDDECDDDDDEDDEDEDEGSEEDDDRTYRPPLFATSHYSGGYRTICRQCGTAGELCDKPYCDLYWGCASPVGVGKFKKLSQHTFTTLPPASFNNNPAEQEIVLNYLTAKGKSVTELWLTCLADADSGAISFNGVHTRKNVQSGQHACWSCAQYAFQNLVYLYRANMPPEDLPTSVTSRPDCHWGRNCRTQRTYAPLSFGADVVLRRPLSPHVS</sequence>
<evidence type="ECO:0000256" key="1">
    <source>
        <dbReference type="ARBA" id="ARBA00000900"/>
    </source>
</evidence>
<reference evidence="22 23" key="1">
    <citation type="journal article" date="2013" name="Genome Biol.">
        <title>Genome of Acanthamoeba castellanii highlights extensive lateral gene transfer and early evolution of tyrosine kinase signaling.</title>
        <authorList>
            <person name="Clarke M."/>
            <person name="Lohan A.J."/>
            <person name="Liu B."/>
            <person name="Lagkouvardos I."/>
            <person name="Roy S."/>
            <person name="Zafar N."/>
            <person name="Bertelli C."/>
            <person name="Schilde C."/>
            <person name="Kianianmomeni A."/>
            <person name="Burglin T.R."/>
            <person name="Frech C."/>
            <person name="Turcotte B."/>
            <person name="Kopec K.O."/>
            <person name="Synnott J.M."/>
            <person name="Choo C."/>
            <person name="Paponov I."/>
            <person name="Finkler A."/>
            <person name="Soon Heng Tan C."/>
            <person name="Hutchins A.P."/>
            <person name="Weinmeier T."/>
            <person name="Rattei T."/>
            <person name="Chu J.S."/>
            <person name="Gimenez G."/>
            <person name="Irimia M."/>
            <person name="Rigden D.J."/>
            <person name="Fitzpatrick D.A."/>
            <person name="Lorenzo-Morales J."/>
            <person name="Bateman A."/>
            <person name="Chiu C.H."/>
            <person name="Tang P."/>
            <person name="Hegemann P."/>
            <person name="Fromm H."/>
            <person name="Raoult D."/>
            <person name="Greub G."/>
            <person name="Miranda-Saavedra D."/>
            <person name="Chen N."/>
            <person name="Nash P."/>
            <person name="Ginger M.L."/>
            <person name="Horn M."/>
            <person name="Schaap P."/>
            <person name="Caler L."/>
            <person name="Loftus B."/>
        </authorList>
    </citation>
    <scope>NUCLEOTIDE SEQUENCE [LARGE SCALE GENOMIC DNA]</scope>
    <source>
        <strain evidence="22 23">Neff</strain>
    </source>
</reference>
<feature type="region of interest" description="Disordered" evidence="19">
    <location>
        <begin position="334"/>
        <end position="372"/>
    </location>
</feature>
<evidence type="ECO:0000256" key="11">
    <source>
        <dbReference type="ARBA" id="ARBA00022776"/>
    </source>
</evidence>
<comment type="catalytic activity">
    <reaction evidence="1">
        <text>S-ubiquitinyl-[E2 ubiquitin-conjugating enzyme]-L-cysteine + [acceptor protein]-L-lysine = [E2 ubiquitin-conjugating enzyme]-L-cysteine + N(6)-ubiquitinyl-[acceptor protein]-L-lysine.</text>
        <dbReference type="EC" id="2.3.2.27"/>
    </reaction>
</comment>
<dbReference type="GO" id="GO:0008270">
    <property type="term" value="F:zinc ion binding"/>
    <property type="evidence" value="ECO:0007669"/>
    <property type="project" value="UniProtKB-KW"/>
</dbReference>
<evidence type="ECO:0000256" key="2">
    <source>
        <dbReference type="ARBA" id="ARBA00004322"/>
    </source>
</evidence>
<dbReference type="EMBL" id="KB008060">
    <property type="protein sequence ID" value="ELR14310.1"/>
    <property type="molecule type" value="Genomic_DNA"/>
</dbReference>
<dbReference type="InterPro" id="IPR017907">
    <property type="entry name" value="Znf_RING_CS"/>
</dbReference>
<dbReference type="PANTHER" id="PTHR16079:SF4">
    <property type="entry name" value="E3 UBIQUITIN-PROTEIN LIGASE CHFR"/>
    <property type="match status" value="1"/>
</dbReference>
<evidence type="ECO:0000256" key="3">
    <source>
        <dbReference type="ARBA" id="ARBA00004906"/>
    </source>
</evidence>
<dbReference type="FunFam" id="3.30.40.10:FF:000203">
    <property type="entry name" value="E3 ubiquitin-protein ligase CHFR isoform X1"/>
    <property type="match status" value="1"/>
</dbReference>
<evidence type="ECO:0000259" key="21">
    <source>
        <dbReference type="PROSITE" id="PS50089"/>
    </source>
</evidence>
<dbReference type="AlphaFoldDB" id="L8GML7"/>
<evidence type="ECO:0000256" key="19">
    <source>
        <dbReference type="SAM" id="MobiDB-lite"/>
    </source>
</evidence>
<dbReference type="UniPathway" id="UPA00143"/>
<evidence type="ECO:0000256" key="13">
    <source>
        <dbReference type="ARBA" id="ARBA00022833"/>
    </source>
</evidence>
<feature type="region of interest" description="Disordered" evidence="19">
    <location>
        <begin position="179"/>
        <end position="220"/>
    </location>
</feature>
<dbReference type="InterPro" id="IPR052256">
    <property type="entry name" value="E3_ubiquitin-ligase_CHFR"/>
</dbReference>
<dbReference type="RefSeq" id="XP_004336323.1">
    <property type="nucleotide sequence ID" value="XM_004336275.1"/>
</dbReference>
<comment type="subcellular location">
    <subcellularLocation>
        <location evidence="2">Nucleus</location>
        <location evidence="2">PML body</location>
    </subcellularLocation>
</comment>
<dbReference type="Pfam" id="PF13923">
    <property type="entry name" value="zf-C3HC4_2"/>
    <property type="match status" value="1"/>
</dbReference>
<dbReference type="InterPro" id="IPR000253">
    <property type="entry name" value="FHA_dom"/>
</dbReference>
<keyword evidence="10 18" id="KW-0863">Zinc-finger</keyword>
<feature type="compositionally biased region" description="Acidic residues" evidence="19">
    <location>
        <begin position="119"/>
        <end position="138"/>
    </location>
</feature>
<dbReference type="PROSITE" id="PS50089">
    <property type="entry name" value="ZF_RING_2"/>
    <property type="match status" value="1"/>
</dbReference>
<evidence type="ECO:0000256" key="12">
    <source>
        <dbReference type="ARBA" id="ARBA00022786"/>
    </source>
</evidence>
<dbReference type="InterPro" id="IPR001841">
    <property type="entry name" value="Znf_RING"/>
</dbReference>
<gene>
    <name evidence="22" type="ORF">ACA1_106810</name>
</gene>
<evidence type="ECO:0000256" key="17">
    <source>
        <dbReference type="ARBA" id="ARBA00031332"/>
    </source>
</evidence>
<evidence type="ECO:0000256" key="18">
    <source>
        <dbReference type="PROSITE-ProRule" id="PRU00175"/>
    </source>
</evidence>
<dbReference type="GO" id="GO:0006511">
    <property type="term" value="P:ubiquitin-dependent protein catabolic process"/>
    <property type="evidence" value="ECO:0007669"/>
    <property type="project" value="TreeGrafter"/>
</dbReference>
<feature type="domain" description="RING-type" evidence="21">
    <location>
        <begin position="236"/>
        <end position="276"/>
    </location>
</feature>
<organism evidence="22 23">
    <name type="scientific">Acanthamoeba castellanii (strain ATCC 30010 / Neff)</name>
    <dbReference type="NCBI Taxonomy" id="1257118"/>
    <lineage>
        <taxon>Eukaryota</taxon>
        <taxon>Amoebozoa</taxon>
        <taxon>Discosea</taxon>
        <taxon>Longamoebia</taxon>
        <taxon>Centramoebida</taxon>
        <taxon>Acanthamoebidae</taxon>
        <taxon>Acanthamoeba</taxon>
    </lineage>
</organism>
<dbReference type="GO" id="GO:0005634">
    <property type="term" value="C:nucleus"/>
    <property type="evidence" value="ECO:0007669"/>
    <property type="project" value="TreeGrafter"/>
</dbReference>
<dbReference type="VEuPathDB" id="AmoebaDB:ACA1_106810"/>
<evidence type="ECO:0000256" key="4">
    <source>
        <dbReference type="ARBA" id="ARBA00005797"/>
    </source>
</evidence>
<evidence type="ECO:0000313" key="22">
    <source>
        <dbReference type="EMBL" id="ELR14310.1"/>
    </source>
</evidence>
<dbReference type="Gene3D" id="2.60.200.20">
    <property type="match status" value="1"/>
</dbReference>
<dbReference type="Pfam" id="PF00498">
    <property type="entry name" value="FHA"/>
    <property type="match status" value="1"/>
</dbReference>
<feature type="compositionally biased region" description="Acidic residues" evidence="19">
    <location>
        <begin position="206"/>
        <end position="216"/>
    </location>
</feature>
<evidence type="ECO:0000256" key="9">
    <source>
        <dbReference type="ARBA" id="ARBA00022723"/>
    </source>
</evidence>
<feature type="region of interest" description="Disordered" evidence="19">
    <location>
        <begin position="105"/>
        <end position="138"/>
    </location>
</feature>
<dbReference type="CDD" id="cd16503">
    <property type="entry name" value="RING-HC_CHFR"/>
    <property type="match status" value="1"/>
</dbReference>
<protein>
    <recommendedName>
        <fullName evidence="6">E3 ubiquitin-protein ligase CHFR</fullName>
        <ecNumber evidence="5">2.3.2.27</ecNumber>
    </recommendedName>
    <alternativeName>
        <fullName evidence="17">Checkpoint with forkhead and RING finger domains protein</fullName>
    </alternativeName>
    <alternativeName>
        <fullName evidence="16">RING-type E3 ubiquitin transferase CHFR</fullName>
    </alternativeName>
</protein>
<keyword evidence="7" id="KW-0132">Cell division</keyword>
<dbReference type="PROSITE" id="PS50006">
    <property type="entry name" value="FHA_DOMAIN"/>
    <property type="match status" value="1"/>
</dbReference>
<dbReference type="Proteomes" id="UP000011083">
    <property type="component" value="Unassembled WGS sequence"/>
</dbReference>
<dbReference type="InterPro" id="IPR040909">
    <property type="entry name" value="CHFR_Znf-CRD"/>
</dbReference>
<keyword evidence="14" id="KW-0539">Nucleus</keyword>
<dbReference type="GO" id="GO:0061630">
    <property type="term" value="F:ubiquitin protein ligase activity"/>
    <property type="evidence" value="ECO:0007669"/>
    <property type="project" value="UniProtKB-EC"/>
</dbReference>
<evidence type="ECO:0000259" key="20">
    <source>
        <dbReference type="PROSITE" id="PS50006"/>
    </source>
</evidence>
<dbReference type="GO" id="GO:0051301">
    <property type="term" value="P:cell division"/>
    <property type="evidence" value="ECO:0007669"/>
    <property type="project" value="UniProtKB-KW"/>
</dbReference>
<evidence type="ECO:0000256" key="6">
    <source>
        <dbReference type="ARBA" id="ARBA00017908"/>
    </source>
</evidence>
<evidence type="ECO:0000256" key="7">
    <source>
        <dbReference type="ARBA" id="ARBA00022618"/>
    </source>
</evidence>
<dbReference type="GO" id="GO:0016567">
    <property type="term" value="P:protein ubiquitination"/>
    <property type="evidence" value="ECO:0007669"/>
    <property type="project" value="UniProtKB-UniPathway"/>
</dbReference>
<keyword evidence="23" id="KW-1185">Reference proteome</keyword>
<accession>L8GML7</accession>
<evidence type="ECO:0000256" key="16">
    <source>
        <dbReference type="ARBA" id="ARBA00029800"/>
    </source>
</evidence>
<keyword evidence="8" id="KW-0808">Transferase</keyword>
<keyword evidence="12" id="KW-0833">Ubl conjugation pathway</keyword>
<dbReference type="KEGG" id="acan:ACA1_106810"/>
<dbReference type="OrthoDB" id="1305878at2759"/>
<dbReference type="InterPro" id="IPR013083">
    <property type="entry name" value="Znf_RING/FYVE/PHD"/>
</dbReference>
<feature type="domain" description="FHA" evidence="20">
    <location>
        <begin position="13"/>
        <end position="69"/>
    </location>
</feature>